<gene>
    <name evidence="1" type="ORF">RHMOL_Rhmol07G0244000</name>
</gene>
<comment type="caution">
    <text evidence="1">The sequence shown here is derived from an EMBL/GenBank/DDBJ whole genome shotgun (WGS) entry which is preliminary data.</text>
</comment>
<sequence length="208" mass="23583">MYEFTDKLIEEELSADQKDAFKDFVRKKVGEGKKANREAREARKKALAEMSEKTKTAFQNMKFYKFYPVPTPDSPDVSNFKALGFQMPYFAHVSLILAPDRSKLSKRHGATSMGQYREMGYLPQAMVNYLALLGWGDGTENEFLSLEKLELTKLIGQHWKSTGILAESEGMFVEEAVQLLKDGIDLITDSDKALSNLLCYPLYATLAR</sequence>
<name>A0ACC0N505_RHOML</name>
<evidence type="ECO:0000313" key="1">
    <source>
        <dbReference type="EMBL" id="KAI8548071.1"/>
    </source>
</evidence>
<dbReference type="EMBL" id="CM046394">
    <property type="protein sequence ID" value="KAI8548071.1"/>
    <property type="molecule type" value="Genomic_DNA"/>
</dbReference>
<reference evidence="1" key="1">
    <citation type="submission" date="2022-02" db="EMBL/GenBank/DDBJ databases">
        <title>Plant Genome Project.</title>
        <authorList>
            <person name="Zhang R.-G."/>
        </authorList>
    </citation>
    <scope>NUCLEOTIDE SEQUENCE</scope>
    <source>
        <strain evidence="1">AT1</strain>
    </source>
</reference>
<accession>A0ACC0N505</accession>
<proteinExistence type="predicted"/>
<evidence type="ECO:0000313" key="2">
    <source>
        <dbReference type="Proteomes" id="UP001062846"/>
    </source>
</evidence>
<protein>
    <submittedName>
        <fullName evidence="1">Uncharacterized protein</fullName>
    </submittedName>
</protein>
<dbReference type="Proteomes" id="UP001062846">
    <property type="component" value="Chromosome 7"/>
</dbReference>
<organism evidence="1 2">
    <name type="scientific">Rhododendron molle</name>
    <name type="common">Chinese azalea</name>
    <name type="synonym">Azalea mollis</name>
    <dbReference type="NCBI Taxonomy" id="49168"/>
    <lineage>
        <taxon>Eukaryota</taxon>
        <taxon>Viridiplantae</taxon>
        <taxon>Streptophyta</taxon>
        <taxon>Embryophyta</taxon>
        <taxon>Tracheophyta</taxon>
        <taxon>Spermatophyta</taxon>
        <taxon>Magnoliopsida</taxon>
        <taxon>eudicotyledons</taxon>
        <taxon>Gunneridae</taxon>
        <taxon>Pentapetalae</taxon>
        <taxon>asterids</taxon>
        <taxon>Ericales</taxon>
        <taxon>Ericaceae</taxon>
        <taxon>Ericoideae</taxon>
        <taxon>Rhodoreae</taxon>
        <taxon>Rhododendron</taxon>
    </lineage>
</organism>
<keyword evidence="2" id="KW-1185">Reference proteome</keyword>